<keyword evidence="12" id="KW-0739">Sodium transport</keyword>
<feature type="transmembrane region" description="Helical" evidence="16">
    <location>
        <begin position="179"/>
        <end position="198"/>
    </location>
</feature>
<protein>
    <recommendedName>
        <fullName evidence="15">Transporter</fullName>
    </recommendedName>
</protein>
<evidence type="ECO:0000256" key="15">
    <source>
        <dbReference type="RuleBase" id="RU003732"/>
    </source>
</evidence>
<dbReference type="PANTHER" id="PTHR11616">
    <property type="entry name" value="SODIUM/CHLORIDE DEPENDENT TRANSPORTER"/>
    <property type="match status" value="1"/>
</dbReference>
<dbReference type="PROSITE" id="PS50267">
    <property type="entry name" value="NA_NEUROTRAN_SYMP_3"/>
    <property type="match status" value="1"/>
</dbReference>
<dbReference type="GO" id="GO:0046872">
    <property type="term" value="F:metal ion binding"/>
    <property type="evidence" value="ECO:0007669"/>
    <property type="project" value="UniProtKB-KW"/>
</dbReference>
<feature type="transmembrane region" description="Helical" evidence="16">
    <location>
        <begin position="252"/>
        <end position="277"/>
    </location>
</feature>
<feature type="transmembrane region" description="Helical" evidence="16">
    <location>
        <begin position="461"/>
        <end position="481"/>
    </location>
</feature>
<evidence type="ECO:0000256" key="3">
    <source>
        <dbReference type="ARBA" id="ARBA00022448"/>
    </source>
</evidence>
<dbReference type="PRINTS" id="PR00176">
    <property type="entry name" value="NANEUSMPORT"/>
</dbReference>
<keyword evidence="5 15" id="KW-0769">Symport</keyword>
<comment type="similarity">
    <text evidence="2 15">Belongs to the sodium:neurotransmitter symporter (SNF) (TC 2.A.22) family.</text>
</comment>
<evidence type="ECO:0000256" key="12">
    <source>
        <dbReference type="ARBA" id="ARBA00023201"/>
    </source>
</evidence>
<name>A0A8S0ZAH1_ARCPL</name>
<dbReference type="InterPro" id="IPR043502">
    <property type="entry name" value="DNA/RNA_pol_sf"/>
</dbReference>
<dbReference type="CDD" id="cd10324">
    <property type="entry name" value="SLC6sbd"/>
    <property type="match status" value="1"/>
</dbReference>
<evidence type="ECO:0000256" key="9">
    <source>
        <dbReference type="ARBA" id="ARBA00023065"/>
    </source>
</evidence>
<dbReference type="InterPro" id="IPR008042">
    <property type="entry name" value="Retrotrans_Pao"/>
</dbReference>
<evidence type="ECO:0000256" key="1">
    <source>
        <dbReference type="ARBA" id="ARBA00004141"/>
    </source>
</evidence>
<dbReference type="InterPro" id="IPR037272">
    <property type="entry name" value="SNS_sf"/>
</dbReference>
<dbReference type="GO" id="GO:0071897">
    <property type="term" value="P:DNA biosynthetic process"/>
    <property type="evidence" value="ECO:0007669"/>
    <property type="project" value="UniProtKB-ARBA"/>
</dbReference>
<evidence type="ECO:0000256" key="5">
    <source>
        <dbReference type="ARBA" id="ARBA00022847"/>
    </source>
</evidence>
<evidence type="ECO:0000256" key="11">
    <source>
        <dbReference type="ARBA" id="ARBA00023180"/>
    </source>
</evidence>
<feature type="transmembrane region" description="Helical" evidence="16">
    <location>
        <begin position="351"/>
        <end position="371"/>
    </location>
</feature>
<feature type="transmembrane region" description="Helical" evidence="16">
    <location>
        <begin position="210"/>
        <end position="232"/>
    </location>
</feature>
<evidence type="ECO:0000256" key="2">
    <source>
        <dbReference type="ARBA" id="ARBA00006459"/>
    </source>
</evidence>
<evidence type="ECO:0000256" key="6">
    <source>
        <dbReference type="ARBA" id="ARBA00022970"/>
    </source>
</evidence>
<feature type="transmembrane region" description="Helical" evidence="16">
    <location>
        <begin position="502"/>
        <end position="528"/>
    </location>
</feature>
<keyword evidence="8 14" id="KW-0915">Sodium</keyword>
<organism evidence="17 18">
    <name type="scientific">Arctia plantaginis</name>
    <name type="common">Wood tiger moth</name>
    <name type="synonym">Phalaena plantaginis</name>
    <dbReference type="NCBI Taxonomy" id="874455"/>
    <lineage>
        <taxon>Eukaryota</taxon>
        <taxon>Metazoa</taxon>
        <taxon>Ecdysozoa</taxon>
        <taxon>Arthropoda</taxon>
        <taxon>Hexapoda</taxon>
        <taxon>Insecta</taxon>
        <taxon>Pterygota</taxon>
        <taxon>Neoptera</taxon>
        <taxon>Endopterygota</taxon>
        <taxon>Lepidoptera</taxon>
        <taxon>Glossata</taxon>
        <taxon>Ditrysia</taxon>
        <taxon>Noctuoidea</taxon>
        <taxon>Erebidae</taxon>
        <taxon>Arctiinae</taxon>
        <taxon>Arctia</taxon>
    </lineage>
</organism>
<comment type="function">
    <text evidence="13">Unusual broad substrate spectrum amino acid:sodium cotransporter that promotes absorption of the D isomers of essential amino acids. Neutral amino acids are the preferred substrates, especially methionine and phenylalanine.</text>
</comment>
<gene>
    <name evidence="17" type="ORF">APLA_LOCUS4113</name>
</gene>
<evidence type="ECO:0000256" key="7">
    <source>
        <dbReference type="ARBA" id="ARBA00022989"/>
    </source>
</evidence>
<dbReference type="EMBL" id="CADEBC010000426">
    <property type="protein sequence ID" value="CAB3230056.1"/>
    <property type="molecule type" value="Genomic_DNA"/>
</dbReference>
<evidence type="ECO:0000256" key="8">
    <source>
        <dbReference type="ARBA" id="ARBA00023053"/>
    </source>
</evidence>
<dbReference type="SUPFAM" id="SSF161070">
    <property type="entry name" value="SNF-like"/>
    <property type="match status" value="1"/>
</dbReference>
<dbReference type="OrthoDB" id="8065733at2759"/>
<feature type="transmembrane region" description="Helical" evidence="16">
    <location>
        <begin position="21"/>
        <end position="38"/>
    </location>
</feature>
<feature type="transmembrane region" description="Helical" evidence="16">
    <location>
        <begin position="420"/>
        <end position="441"/>
    </location>
</feature>
<evidence type="ECO:0000313" key="17">
    <source>
        <dbReference type="EMBL" id="CAB3230056.1"/>
    </source>
</evidence>
<feature type="binding site" evidence="14">
    <location>
        <position position="263"/>
    </location>
    <ligand>
        <name>Na(+)</name>
        <dbReference type="ChEBI" id="CHEBI:29101"/>
        <label>1</label>
    </ligand>
</feature>
<dbReference type="InterPro" id="IPR000175">
    <property type="entry name" value="Na/ntran_symport"/>
</dbReference>
<feature type="binding site" evidence="14">
    <location>
        <position position="30"/>
    </location>
    <ligand>
        <name>Na(+)</name>
        <dbReference type="ChEBI" id="CHEBI:29101"/>
        <label>1</label>
    </ligand>
</feature>
<accession>A0A8S0ZAH1</accession>
<feature type="transmembrane region" description="Helical" evidence="16">
    <location>
        <begin position="101"/>
        <end position="120"/>
    </location>
</feature>
<keyword evidence="7 16" id="KW-1133">Transmembrane helix</keyword>
<dbReference type="AlphaFoldDB" id="A0A8S0ZAH1"/>
<keyword evidence="10 16" id="KW-0472">Membrane</keyword>
<feature type="binding site" evidence="14">
    <location>
        <position position="367"/>
    </location>
    <ligand>
        <name>Na(+)</name>
        <dbReference type="ChEBI" id="CHEBI:29101"/>
        <label>1</label>
    </ligand>
</feature>
<dbReference type="PROSITE" id="PS00610">
    <property type="entry name" value="NA_NEUROTRAN_SYMP_1"/>
    <property type="match status" value="1"/>
</dbReference>
<sequence length="1198" mass="136615">MYLSKKPVQKERPQWGSQWEFLMSCIATSVGLGNIWRFPFVCYENGGGAFLIPYLVVLIFIGKPIYYLETSLGQFSSNNCVKVWDVVPALRGTGFVQTLSAVYVLSYYMSIVGLCIYYLVMSVQSTLPWSVCKAMWSNCVPSGQYSPDPSSGKSSAEFYFMQVVLQGKTQIHDGIGTPLWHLALCLFLGWISVFLINVRGIKTSGKVSYFLALFPHVILVILLIRSVTLPGASKGILFFITPVWSRIMELKVWYAAVTQAFFSLSICSGALIVFSSYNRFGQDVYRDSLIVSTLDTFTSLISGFTIFGMLGNLAHQLGYDDVQNVIGTGGSSLVFISYPDAIAQSPFFPQLFAFLFFFMMLVLGVGSGVALHSTMNTILLDYFPNVPTVTMSGLTCFIGFFLGLIYTTPGGQHMLQLVDFYGGTFMRLFAAITETMGIFWIYGLENMCLDIEFMLHKKTCFYWRICWSIITPLLMFSVFVYSLVTKQIPKFGDTYIYPESAFIAGSTLQYSGVALIPIVMIITFYKFWTHRYVQTIKQSFKPLPTYGPSNPAKREEWLKFITQAREDRENMRRNRLHHLIMILSGAYRWGHLKTLIDTTKECLNSLESMNISTSTWDPMIIYITVQKLDYDTHKDWEYHVSREYQTELPTLQNMITFLDSRIHTLELTCSPSSSSQKSFKPIERSCHSSAVNIMCKLCKGQHLLCHCKEFVKLDPEKKSEVVKSNRLCYNCLSPGHPVYYCKQKTSCKICGKRHHSLLHHSKKREDFQDTEKNATTPEISMNTLNEQQENLLDESIIVNFAHKQRRALLATALVPVRTSAPYLAIRTLQQLSTDEMNNPIGARILAEEFYVDDCISSHDTVEDAIEASQELIKILESGGFILQKWASNSKEFLNTIPQSLKSISVDAQENFIKTLGLIWNMKTDTFHYQIKFPPKSALITKRIILGDIQRLFDPLGWISPAIITAKILIQNIWKERLGWDEEVGKSTEVEWSKIRDSFKHLHRIKIQRWMGKEVNDEIYLHGYCDASIKAYCAVVYYRLKKENGEVRTGIIASRTKVAPVKVISLPRLELCGAVLLARLLTQVREALRLPESNSYAWTDSTVVLSWLSGDPNRWKQFVSNRVVEILDNVPCSRWYHVRSKDNPADIGSRGVYVGNLIDNKLWWEGPESLKEKDVKFSRFTINPTELEIKKIPFEISEV</sequence>
<keyword evidence="18" id="KW-1185">Reference proteome</keyword>
<comment type="subcellular location">
    <subcellularLocation>
        <location evidence="1">Membrane</location>
        <topology evidence="1">Multi-pass membrane protein</topology>
    </subcellularLocation>
</comment>
<dbReference type="GO" id="GO:0089718">
    <property type="term" value="P:amino acid import across plasma membrane"/>
    <property type="evidence" value="ECO:0007669"/>
    <property type="project" value="TreeGrafter"/>
</dbReference>
<dbReference type="GO" id="GO:0005886">
    <property type="term" value="C:plasma membrane"/>
    <property type="evidence" value="ECO:0007669"/>
    <property type="project" value="TreeGrafter"/>
</dbReference>
<evidence type="ECO:0000256" key="16">
    <source>
        <dbReference type="SAM" id="Phobius"/>
    </source>
</evidence>
<evidence type="ECO:0000313" key="18">
    <source>
        <dbReference type="Proteomes" id="UP000494106"/>
    </source>
</evidence>
<keyword evidence="6" id="KW-0029">Amino-acid transport</keyword>
<comment type="caution">
    <text evidence="17">The sequence shown here is derived from an EMBL/GenBank/DDBJ whole genome shotgun (WGS) entry which is preliminary data.</text>
</comment>
<dbReference type="SUPFAM" id="SSF56672">
    <property type="entry name" value="DNA/RNA polymerases"/>
    <property type="match status" value="1"/>
</dbReference>
<keyword evidence="3 15" id="KW-0813">Transport</keyword>
<evidence type="ECO:0000256" key="4">
    <source>
        <dbReference type="ARBA" id="ARBA00022692"/>
    </source>
</evidence>
<feature type="binding site" evidence="14">
    <location>
        <position position="34"/>
    </location>
    <ligand>
        <name>Na(+)</name>
        <dbReference type="ChEBI" id="CHEBI:29101"/>
        <label>1</label>
    </ligand>
</feature>
<reference evidence="17 18" key="1">
    <citation type="submission" date="2020-04" db="EMBL/GenBank/DDBJ databases">
        <authorList>
            <person name="Wallbank WR R."/>
            <person name="Pardo Diaz C."/>
            <person name="Kozak K."/>
            <person name="Martin S."/>
            <person name="Jiggins C."/>
            <person name="Moest M."/>
            <person name="Warren A I."/>
            <person name="Byers J.R.P. K."/>
            <person name="Montejo-Kovacevich G."/>
            <person name="Yen C E."/>
        </authorList>
    </citation>
    <scope>NUCLEOTIDE SEQUENCE [LARGE SCALE GENOMIC DNA]</scope>
</reference>
<dbReference type="Pfam" id="PF00209">
    <property type="entry name" value="SNF"/>
    <property type="match status" value="1"/>
</dbReference>
<keyword evidence="9" id="KW-0406">Ion transport</keyword>
<keyword evidence="14" id="KW-0479">Metal-binding</keyword>
<feature type="binding site" evidence="14">
    <location>
        <position position="363"/>
    </location>
    <ligand>
        <name>Na(+)</name>
        <dbReference type="ChEBI" id="CHEBI:29101"/>
        <label>1</label>
    </ligand>
</feature>
<feature type="transmembrane region" description="Helical" evidence="16">
    <location>
        <begin position="50"/>
        <end position="68"/>
    </location>
</feature>
<evidence type="ECO:0000256" key="13">
    <source>
        <dbReference type="ARBA" id="ARBA00037785"/>
    </source>
</evidence>
<dbReference type="Pfam" id="PF05380">
    <property type="entry name" value="Peptidase_A17"/>
    <property type="match status" value="1"/>
</dbReference>
<dbReference type="GO" id="GO:0005283">
    <property type="term" value="F:amino acid:sodium symporter activity"/>
    <property type="evidence" value="ECO:0007669"/>
    <property type="project" value="TreeGrafter"/>
</dbReference>
<dbReference type="Proteomes" id="UP000494106">
    <property type="component" value="Unassembled WGS sequence"/>
</dbReference>
<dbReference type="PANTHER" id="PTHR11616:SF321">
    <property type="entry name" value="SODIUM-DEPENDENT NUTRIENT AMINO ACID TRANSPORTER 1-RELATED"/>
    <property type="match status" value="1"/>
</dbReference>
<dbReference type="GO" id="GO:0015179">
    <property type="term" value="F:L-amino acid transmembrane transporter activity"/>
    <property type="evidence" value="ECO:0007669"/>
    <property type="project" value="TreeGrafter"/>
</dbReference>
<keyword evidence="11" id="KW-0325">Glycoprotein</keyword>
<dbReference type="PROSITE" id="PS00754">
    <property type="entry name" value="NA_NEUROTRAN_SYMP_2"/>
    <property type="match status" value="1"/>
</dbReference>
<feature type="transmembrane region" description="Helical" evidence="16">
    <location>
        <begin position="289"/>
        <end position="310"/>
    </location>
</feature>
<proteinExistence type="inferred from homology"/>
<evidence type="ECO:0000256" key="10">
    <source>
        <dbReference type="ARBA" id="ARBA00023136"/>
    </source>
</evidence>
<keyword evidence="4 15" id="KW-0812">Transmembrane</keyword>
<evidence type="ECO:0000256" key="14">
    <source>
        <dbReference type="PIRSR" id="PIRSR600175-1"/>
    </source>
</evidence>
<feature type="transmembrane region" description="Helical" evidence="16">
    <location>
        <begin position="391"/>
        <end position="408"/>
    </location>
</feature>